<evidence type="ECO:0000313" key="1">
    <source>
        <dbReference type="EMBL" id="GAA0998642.1"/>
    </source>
</evidence>
<dbReference type="EMBL" id="BAAAIE010000094">
    <property type="protein sequence ID" value="GAA0998642.1"/>
    <property type="molecule type" value="Genomic_DNA"/>
</dbReference>
<name>A0ABN1SN83_9ACTN</name>
<evidence type="ECO:0000313" key="2">
    <source>
        <dbReference type="Proteomes" id="UP001500033"/>
    </source>
</evidence>
<keyword evidence="2" id="KW-1185">Reference proteome</keyword>
<proteinExistence type="predicted"/>
<reference evidence="1 2" key="1">
    <citation type="journal article" date="2019" name="Int. J. Syst. Evol. Microbiol.">
        <title>The Global Catalogue of Microorganisms (GCM) 10K type strain sequencing project: providing services to taxonomists for standard genome sequencing and annotation.</title>
        <authorList>
            <consortium name="The Broad Institute Genomics Platform"/>
            <consortium name="The Broad Institute Genome Sequencing Center for Infectious Disease"/>
            <person name="Wu L."/>
            <person name="Ma J."/>
        </authorList>
    </citation>
    <scope>NUCLEOTIDE SEQUENCE [LARGE SCALE GENOMIC DNA]</scope>
    <source>
        <strain evidence="1 2">JCM 11445</strain>
    </source>
</reference>
<accession>A0ABN1SN83</accession>
<protein>
    <submittedName>
        <fullName evidence="1">Uncharacterized protein</fullName>
    </submittedName>
</protein>
<comment type="caution">
    <text evidence="1">The sequence shown here is derived from an EMBL/GenBank/DDBJ whole genome shotgun (WGS) entry which is preliminary data.</text>
</comment>
<gene>
    <name evidence="1" type="ORF">GCM10009576_085870</name>
</gene>
<organism evidence="1 2">
    <name type="scientific">Streptomyces rhizosphaericus</name>
    <dbReference type="NCBI Taxonomy" id="114699"/>
    <lineage>
        <taxon>Bacteria</taxon>
        <taxon>Bacillati</taxon>
        <taxon>Actinomycetota</taxon>
        <taxon>Actinomycetes</taxon>
        <taxon>Kitasatosporales</taxon>
        <taxon>Streptomycetaceae</taxon>
        <taxon>Streptomyces</taxon>
        <taxon>Streptomyces violaceusniger group</taxon>
    </lineage>
</organism>
<dbReference type="Proteomes" id="UP001500033">
    <property type="component" value="Unassembled WGS sequence"/>
</dbReference>
<sequence>MASVQFRGVWHAGPLRLGLHRQPGRDECASAVYGGDLIGPFGIAHPAGISAVVQRACKTELAASPFPTLAV</sequence>